<protein>
    <recommendedName>
        <fullName evidence="4">Lipoprotein</fullName>
    </recommendedName>
</protein>
<dbReference type="PATRIC" id="fig|1231190.3.peg.3612"/>
<sequence length="131" mass="13727">MSTRTILAAAAALALSAGAALAEDYAGGAIKTMESSGSEVLTDAKGMTLYIFDKDSAGMSNCYEQCAANWPPLMAGANAMADGDFSLVERKDGAKQWAHKGMPLYLWKNDMKPGDMSGDGVNGVWHTAKAD</sequence>
<feature type="signal peptide" evidence="1">
    <location>
        <begin position="1"/>
        <end position="22"/>
    </location>
</feature>
<comment type="caution">
    <text evidence="2">The sequence shown here is derived from an EMBL/GenBank/DDBJ whole genome shotgun (WGS) entry which is preliminary data.</text>
</comment>
<dbReference type="PANTHER" id="PTHR39335:SF1">
    <property type="entry name" value="BLL4220 PROTEIN"/>
    <property type="match status" value="1"/>
</dbReference>
<keyword evidence="3" id="KW-1185">Reference proteome</keyword>
<reference evidence="2 3" key="1">
    <citation type="journal article" date="2012" name="J. Bacteriol.">
        <title>Genome Sequence of Nitratireductor indicus Type Strain C115.</title>
        <authorList>
            <person name="Lai Q."/>
            <person name="Li G."/>
            <person name="Yu Z."/>
            <person name="Shao Z."/>
        </authorList>
    </citation>
    <scope>NUCLEOTIDE SEQUENCE [LARGE SCALE GENOMIC DNA]</scope>
    <source>
        <strain evidence="2 3">C115</strain>
    </source>
</reference>
<feature type="chain" id="PRO_5003866333" description="Lipoprotein" evidence="1">
    <location>
        <begin position="23"/>
        <end position="131"/>
    </location>
</feature>
<keyword evidence="1" id="KW-0732">Signal</keyword>
<dbReference type="Pfam" id="PF03640">
    <property type="entry name" value="Lipoprotein_15"/>
    <property type="match status" value="2"/>
</dbReference>
<dbReference type="Proteomes" id="UP000007374">
    <property type="component" value="Unassembled WGS sequence"/>
</dbReference>
<dbReference type="STRING" id="721133.SAMN05216176_11211"/>
<dbReference type="eggNOG" id="COG4315">
    <property type="taxonomic scope" value="Bacteria"/>
</dbReference>
<evidence type="ECO:0000313" key="3">
    <source>
        <dbReference type="Proteomes" id="UP000007374"/>
    </source>
</evidence>
<accession>K2PIJ4</accession>
<evidence type="ECO:0000256" key="1">
    <source>
        <dbReference type="SAM" id="SignalP"/>
    </source>
</evidence>
<dbReference type="RefSeq" id="WP_009451697.1">
    <property type="nucleotide sequence ID" value="NZ_AMSI01000013.1"/>
</dbReference>
<gene>
    <name evidence="2" type="ORF">NA8A_17475</name>
</gene>
<name>K2PIJ4_9HYPH</name>
<proteinExistence type="predicted"/>
<dbReference type="PIRSF" id="PIRSF029720">
    <property type="entry name" value="UCP029720"/>
    <property type="match status" value="1"/>
</dbReference>
<dbReference type="AlphaFoldDB" id="K2PIJ4"/>
<dbReference type="InterPro" id="IPR005297">
    <property type="entry name" value="Lipoprotein_repeat"/>
</dbReference>
<dbReference type="EMBL" id="AMSI01000013">
    <property type="protein sequence ID" value="EKF40982.1"/>
    <property type="molecule type" value="Genomic_DNA"/>
</dbReference>
<dbReference type="PANTHER" id="PTHR39335">
    <property type="entry name" value="BLL4220 PROTEIN"/>
    <property type="match status" value="1"/>
</dbReference>
<dbReference type="OrthoDB" id="9800666at2"/>
<dbReference type="GO" id="GO:0043448">
    <property type="term" value="P:alkane catabolic process"/>
    <property type="evidence" value="ECO:0007669"/>
    <property type="project" value="TreeGrafter"/>
</dbReference>
<organism evidence="2 3">
    <name type="scientific">Nitratireductor indicus C115</name>
    <dbReference type="NCBI Taxonomy" id="1231190"/>
    <lineage>
        <taxon>Bacteria</taxon>
        <taxon>Pseudomonadati</taxon>
        <taxon>Pseudomonadota</taxon>
        <taxon>Alphaproteobacteria</taxon>
        <taxon>Hyphomicrobiales</taxon>
        <taxon>Phyllobacteriaceae</taxon>
        <taxon>Nitratireductor</taxon>
    </lineage>
</organism>
<dbReference type="InterPro" id="IPR014558">
    <property type="entry name" value="UCP029720"/>
</dbReference>
<evidence type="ECO:0000313" key="2">
    <source>
        <dbReference type="EMBL" id="EKF40982.1"/>
    </source>
</evidence>
<evidence type="ECO:0008006" key="4">
    <source>
        <dbReference type="Google" id="ProtNLM"/>
    </source>
</evidence>